<protein>
    <submittedName>
        <fullName evidence="1">Uncharacterized protein</fullName>
    </submittedName>
</protein>
<evidence type="ECO:0000313" key="2">
    <source>
        <dbReference type="Proteomes" id="UP001057402"/>
    </source>
</evidence>
<evidence type="ECO:0000313" key="1">
    <source>
        <dbReference type="EMBL" id="KAI4376091.1"/>
    </source>
</evidence>
<reference evidence="2" key="1">
    <citation type="journal article" date="2023" name="Front. Plant Sci.">
        <title>Chromosomal-level genome assembly of Melastoma candidum provides insights into trichome evolution.</title>
        <authorList>
            <person name="Zhong Y."/>
            <person name="Wu W."/>
            <person name="Sun C."/>
            <person name="Zou P."/>
            <person name="Liu Y."/>
            <person name="Dai S."/>
            <person name="Zhou R."/>
        </authorList>
    </citation>
    <scope>NUCLEOTIDE SEQUENCE [LARGE SCALE GENOMIC DNA]</scope>
</reference>
<dbReference type="EMBL" id="CM042883">
    <property type="protein sequence ID" value="KAI4376091.1"/>
    <property type="molecule type" value="Genomic_DNA"/>
</dbReference>
<gene>
    <name evidence="1" type="ORF">MLD38_013885</name>
</gene>
<dbReference type="Proteomes" id="UP001057402">
    <property type="component" value="Chromosome 4"/>
</dbReference>
<proteinExistence type="predicted"/>
<organism evidence="1 2">
    <name type="scientific">Melastoma candidum</name>
    <dbReference type="NCBI Taxonomy" id="119954"/>
    <lineage>
        <taxon>Eukaryota</taxon>
        <taxon>Viridiplantae</taxon>
        <taxon>Streptophyta</taxon>
        <taxon>Embryophyta</taxon>
        <taxon>Tracheophyta</taxon>
        <taxon>Spermatophyta</taxon>
        <taxon>Magnoliopsida</taxon>
        <taxon>eudicotyledons</taxon>
        <taxon>Gunneridae</taxon>
        <taxon>Pentapetalae</taxon>
        <taxon>rosids</taxon>
        <taxon>malvids</taxon>
        <taxon>Myrtales</taxon>
        <taxon>Melastomataceae</taxon>
        <taxon>Melastomatoideae</taxon>
        <taxon>Melastomateae</taxon>
        <taxon>Melastoma</taxon>
    </lineage>
</organism>
<keyword evidence="2" id="KW-1185">Reference proteome</keyword>
<name>A0ACB9RCV6_9MYRT</name>
<comment type="caution">
    <text evidence="1">The sequence shown here is derived from an EMBL/GenBank/DDBJ whole genome shotgun (WGS) entry which is preliminary data.</text>
</comment>
<accession>A0ACB9RCV6</accession>
<sequence>MEPWNQTQRIPKGHVAVYVGEEERKRYLLPISLLNHPCFQDLLDRAEEEYGFNQPKGGLTIPCNEEAFIDLACRLQSFVKGHGSRR</sequence>